<sequence length="106" mass="11402">MLGSLGLGELVRHWTPPLAGLLDVHTRYDAGVLGNPGLGVTSVVVGNCSLSTVYSEADDCADMFAGVEALPCHSPRYRSRAREDRRGGRCRIYRRGDAIAVEQASQ</sequence>
<dbReference type="OrthoDB" id="9766983at2"/>
<organism evidence="1 2">
    <name type="scientific">Nocardia tenerifensis</name>
    <dbReference type="NCBI Taxonomy" id="228006"/>
    <lineage>
        <taxon>Bacteria</taxon>
        <taxon>Bacillati</taxon>
        <taxon>Actinomycetota</taxon>
        <taxon>Actinomycetes</taxon>
        <taxon>Mycobacteriales</taxon>
        <taxon>Nocardiaceae</taxon>
        <taxon>Nocardia</taxon>
    </lineage>
</organism>
<name>A0A318JX42_9NOCA</name>
<accession>A0A318JX42</accession>
<dbReference type="Proteomes" id="UP000247569">
    <property type="component" value="Unassembled WGS sequence"/>
</dbReference>
<evidence type="ECO:0000313" key="1">
    <source>
        <dbReference type="EMBL" id="PXX58321.1"/>
    </source>
</evidence>
<reference evidence="1 2" key="1">
    <citation type="submission" date="2018-05" db="EMBL/GenBank/DDBJ databases">
        <title>Genomic Encyclopedia of Type Strains, Phase IV (KMG-IV): sequencing the most valuable type-strain genomes for metagenomic binning, comparative biology and taxonomic classification.</title>
        <authorList>
            <person name="Goeker M."/>
        </authorList>
    </citation>
    <scope>NUCLEOTIDE SEQUENCE [LARGE SCALE GENOMIC DNA]</scope>
    <source>
        <strain evidence="1 2">DSM 44704</strain>
    </source>
</reference>
<proteinExistence type="predicted"/>
<dbReference type="EMBL" id="QJKF01000014">
    <property type="protein sequence ID" value="PXX58321.1"/>
    <property type="molecule type" value="Genomic_DNA"/>
</dbReference>
<keyword evidence="2" id="KW-1185">Reference proteome</keyword>
<dbReference type="AlphaFoldDB" id="A0A318JX42"/>
<dbReference type="RefSeq" id="WP_040734604.1">
    <property type="nucleotide sequence ID" value="NZ_QJKF01000014.1"/>
</dbReference>
<protein>
    <submittedName>
        <fullName evidence="1">Uncharacterized protein</fullName>
    </submittedName>
</protein>
<evidence type="ECO:0000313" key="2">
    <source>
        <dbReference type="Proteomes" id="UP000247569"/>
    </source>
</evidence>
<gene>
    <name evidence="1" type="ORF">DFR70_1143</name>
</gene>
<comment type="caution">
    <text evidence="1">The sequence shown here is derived from an EMBL/GenBank/DDBJ whole genome shotgun (WGS) entry which is preliminary data.</text>
</comment>
<dbReference type="Gene3D" id="3.20.20.140">
    <property type="entry name" value="Metal-dependent hydrolases"/>
    <property type="match status" value="1"/>
</dbReference>